<sequence length="506" mass="56596">MSRITNYLSLEEFNAIVFGNNKVEVSDEVLQRVTESFDFLKEFSSNKIIYGVNTGFGPMAQYRIEDNDRLQLQYNLIRSHSSGTGKPLHPVFVKSAILARLNTLSQGNSGVHPSVIHLMAELINRDITPLIYEHGGVGASGDLVQLAHLALVLIGEGEVFYKDERKATAEVFEAEGLKPINVEIREGLALMNGTSVMTGIGIVNLNNARKIMDWSLKFSCAINELVQAYDDHLSEELNATKLHKGQHEVAARMRNHIADSKLIRKREEHLYSGTNNEKVFKEKVQEYYSLRCIPQILGPVLETLDTTAAILEGEINSANDNPIVDVKNRHVYHGGNFHGDYISLEMDKLRLVVTKVSMLAERQLNYLMNARINELLPPFANMGKLGFNFGLQGVQFTAVSTTAENQMLSNSMYVHSIPNNNDNQDIVSMGTNAALMTAKVIENTFEVLAIELMAVVQGIDILEQKDKVSSATRKIYDDVRGILPAFSEDKPLYPYIAEIKNYLMQE</sequence>
<dbReference type="EMBL" id="JBELPZ010000008">
    <property type="protein sequence ID" value="MFL9844676.1"/>
    <property type="molecule type" value="Genomic_DNA"/>
</dbReference>
<dbReference type="Gene3D" id="1.20.200.10">
    <property type="entry name" value="Fumarase/aspartase (Central domain)"/>
    <property type="match status" value="1"/>
</dbReference>
<accession>A0ABW8YWH8</accession>
<dbReference type="Proteomes" id="UP001629156">
    <property type="component" value="Unassembled WGS sequence"/>
</dbReference>
<dbReference type="SUPFAM" id="SSF48557">
    <property type="entry name" value="L-aspartase-like"/>
    <property type="match status" value="1"/>
</dbReference>
<dbReference type="RefSeq" id="WP_408084929.1">
    <property type="nucleotide sequence ID" value="NZ_JBELPZ010000008.1"/>
</dbReference>
<dbReference type="InterPro" id="IPR024083">
    <property type="entry name" value="Fumarase/histidase_N"/>
</dbReference>
<dbReference type="Gene3D" id="1.10.275.10">
    <property type="entry name" value="Fumarase/aspartase (N-terminal domain)"/>
    <property type="match status" value="1"/>
</dbReference>
<keyword evidence="2" id="KW-1185">Reference proteome</keyword>
<proteinExistence type="predicted"/>
<dbReference type="CDD" id="cd00332">
    <property type="entry name" value="PAL-HAL"/>
    <property type="match status" value="1"/>
</dbReference>
<dbReference type="InterPro" id="IPR001106">
    <property type="entry name" value="Aromatic_Lyase"/>
</dbReference>
<dbReference type="PANTHER" id="PTHR10362">
    <property type="entry name" value="HISTIDINE AMMONIA-LYASE"/>
    <property type="match status" value="1"/>
</dbReference>
<protein>
    <submittedName>
        <fullName evidence="1">Aromatic amino acid ammonia-lyase</fullName>
    </submittedName>
</protein>
<comment type="caution">
    <text evidence="1">The sequence shown here is derived from an EMBL/GenBank/DDBJ whole genome shotgun (WGS) entry which is preliminary data.</text>
</comment>
<evidence type="ECO:0000313" key="1">
    <source>
        <dbReference type="EMBL" id="MFL9844676.1"/>
    </source>
</evidence>
<name>A0ABW8YWH8_9FLAO</name>
<reference evidence="1 2" key="1">
    <citation type="submission" date="2024-06" db="EMBL/GenBank/DDBJ databases">
        <authorList>
            <person name="Kaempfer P."/>
            <person name="Viver T."/>
        </authorList>
    </citation>
    <scope>NUCLEOTIDE SEQUENCE [LARGE SCALE GENOMIC DNA]</scope>
    <source>
        <strain evidence="1 2">ST-119</strain>
    </source>
</reference>
<organism evidence="1 2">
    <name type="scientific">Flavobacterium rhizosphaerae</name>
    <dbReference type="NCBI Taxonomy" id="3163298"/>
    <lineage>
        <taxon>Bacteria</taxon>
        <taxon>Pseudomonadati</taxon>
        <taxon>Bacteroidota</taxon>
        <taxon>Flavobacteriia</taxon>
        <taxon>Flavobacteriales</taxon>
        <taxon>Flavobacteriaceae</taxon>
        <taxon>Flavobacterium</taxon>
    </lineage>
</organism>
<evidence type="ECO:0000313" key="2">
    <source>
        <dbReference type="Proteomes" id="UP001629156"/>
    </source>
</evidence>
<dbReference type="Pfam" id="PF00221">
    <property type="entry name" value="Lyase_aromatic"/>
    <property type="match status" value="1"/>
</dbReference>
<dbReference type="InterPro" id="IPR008948">
    <property type="entry name" value="L-Aspartase-like"/>
</dbReference>
<gene>
    <name evidence="1" type="ORF">ABS766_09610</name>
</gene>